<accession>A0ABR3X5X8</accession>
<dbReference type="Gene3D" id="3.40.50.1110">
    <property type="entry name" value="SGNH hydrolase"/>
    <property type="match status" value="1"/>
</dbReference>
<sequence>MENLVTFGDSYTDNGRLGYIINNGGKNPPPGVYQDESNSTASGGLTWPQFVAQYTGAKLVDYAISGATCSNEIISRYFAAINRPFPSVMDDEIPSFNADVAFKTLYPDRTAANTVYALWIGTNDLGSGAFLTDSQAAGTTLVDFVDCVWQVFDSIYATGGRRFVLLNEAPLELAPMYATPQDGGSLDNQYWTNKTLYNMTEYSQKIKEYTTSVNAIFDYGVPFHLLVKNRWPGASFTIFNVHQLLTDIHSNPARYLDPPANETGWYHHCNPANNSDCTDVSDIGPASSFQWYDELHPSEKTGKFDP</sequence>
<keyword evidence="1" id="KW-0378">Hydrolase</keyword>
<reference evidence="2 3" key="1">
    <citation type="journal article" date="2024" name="Commun. Biol.">
        <title>Comparative genomic analysis of thermophilic fungi reveals convergent evolutionary adaptations and gene losses.</title>
        <authorList>
            <person name="Steindorff A.S."/>
            <person name="Aguilar-Pontes M.V."/>
            <person name="Robinson A.J."/>
            <person name="Andreopoulos B."/>
            <person name="LaButti K."/>
            <person name="Kuo A."/>
            <person name="Mondo S."/>
            <person name="Riley R."/>
            <person name="Otillar R."/>
            <person name="Haridas S."/>
            <person name="Lipzen A."/>
            <person name="Grimwood J."/>
            <person name="Schmutz J."/>
            <person name="Clum A."/>
            <person name="Reid I.D."/>
            <person name="Moisan M.C."/>
            <person name="Butler G."/>
            <person name="Nguyen T.T.M."/>
            <person name="Dewar K."/>
            <person name="Conant G."/>
            <person name="Drula E."/>
            <person name="Henrissat B."/>
            <person name="Hansel C."/>
            <person name="Singer S."/>
            <person name="Hutchinson M.I."/>
            <person name="de Vries R.P."/>
            <person name="Natvig D.O."/>
            <person name="Powell A.J."/>
            <person name="Tsang A."/>
            <person name="Grigoriev I.V."/>
        </authorList>
    </citation>
    <scope>NUCLEOTIDE SEQUENCE [LARGE SCALE GENOMIC DNA]</scope>
    <source>
        <strain evidence="2 3">ATCC 24622</strain>
    </source>
</reference>
<dbReference type="Proteomes" id="UP001586593">
    <property type="component" value="Unassembled WGS sequence"/>
</dbReference>
<comment type="caution">
    <text evidence="2">The sequence shown here is derived from an EMBL/GenBank/DDBJ whole genome shotgun (WGS) entry which is preliminary data.</text>
</comment>
<dbReference type="Pfam" id="PF00657">
    <property type="entry name" value="Lipase_GDSL"/>
    <property type="match status" value="1"/>
</dbReference>
<evidence type="ECO:0000313" key="3">
    <source>
        <dbReference type="Proteomes" id="UP001586593"/>
    </source>
</evidence>
<keyword evidence="3" id="KW-1185">Reference proteome</keyword>
<dbReference type="InterPro" id="IPR051058">
    <property type="entry name" value="GDSL_Est/Lipase"/>
</dbReference>
<proteinExistence type="predicted"/>
<dbReference type="SUPFAM" id="SSF52266">
    <property type="entry name" value="SGNH hydrolase"/>
    <property type="match status" value="1"/>
</dbReference>
<dbReference type="InterPro" id="IPR036514">
    <property type="entry name" value="SGNH_hydro_sf"/>
</dbReference>
<name>A0ABR3X5X8_9PEZI</name>
<dbReference type="PANTHER" id="PTHR45648:SF22">
    <property type="entry name" value="GDSL LIPASE_ACYLHYDROLASE FAMILY PROTEIN (AFU_ORTHOLOGUE AFUA_4G14700)"/>
    <property type="match status" value="1"/>
</dbReference>
<dbReference type="InterPro" id="IPR001087">
    <property type="entry name" value="GDSL"/>
</dbReference>
<dbReference type="EMBL" id="JAZHXJ010000164">
    <property type="protein sequence ID" value="KAL1871024.1"/>
    <property type="molecule type" value="Genomic_DNA"/>
</dbReference>
<dbReference type="CDD" id="cd01846">
    <property type="entry name" value="fatty_acyltransferase_like"/>
    <property type="match status" value="1"/>
</dbReference>
<gene>
    <name evidence="2" type="ORF">VTK73DRAFT_2333</name>
</gene>
<dbReference type="PANTHER" id="PTHR45648">
    <property type="entry name" value="GDSL LIPASE/ACYLHYDROLASE FAMILY PROTEIN (AFU_ORTHOLOGUE AFUA_4G14700)"/>
    <property type="match status" value="1"/>
</dbReference>
<organism evidence="2 3">
    <name type="scientific">Phialemonium thermophilum</name>
    <dbReference type="NCBI Taxonomy" id="223376"/>
    <lineage>
        <taxon>Eukaryota</taxon>
        <taxon>Fungi</taxon>
        <taxon>Dikarya</taxon>
        <taxon>Ascomycota</taxon>
        <taxon>Pezizomycotina</taxon>
        <taxon>Sordariomycetes</taxon>
        <taxon>Sordariomycetidae</taxon>
        <taxon>Cephalothecales</taxon>
        <taxon>Cephalothecaceae</taxon>
        <taxon>Phialemonium</taxon>
    </lineage>
</organism>
<protein>
    <recommendedName>
        <fullName evidence="4">Carbohydrate esterase family 16 protein</fullName>
    </recommendedName>
</protein>
<evidence type="ECO:0000256" key="1">
    <source>
        <dbReference type="ARBA" id="ARBA00022801"/>
    </source>
</evidence>
<evidence type="ECO:0000313" key="2">
    <source>
        <dbReference type="EMBL" id="KAL1871024.1"/>
    </source>
</evidence>
<evidence type="ECO:0008006" key="4">
    <source>
        <dbReference type="Google" id="ProtNLM"/>
    </source>
</evidence>